<proteinExistence type="predicted"/>
<evidence type="ECO:0000313" key="4">
    <source>
        <dbReference type="EMBL" id="SHK96125.1"/>
    </source>
</evidence>
<evidence type="ECO:0000259" key="3">
    <source>
        <dbReference type="Pfam" id="PF12773"/>
    </source>
</evidence>
<dbReference type="OrthoDB" id="9764015at2"/>
<feature type="domain" description="DZANK-type" evidence="3">
    <location>
        <begin position="71"/>
        <end position="114"/>
    </location>
</feature>
<dbReference type="InterPro" id="IPR025874">
    <property type="entry name" value="DZR"/>
</dbReference>
<evidence type="ECO:0000256" key="1">
    <source>
        <dbReference type="SAM" id="MobiDB-lite"/>
    </source>
</evidence>
<organism evidence="4 5">
    <name type="scientific">Xylanibacter ruminicola</name>
    <name type="common">Prevotella ruminicola</name>
    <dbReference type="NCBI Taxonomy" id="839"/>
    <lineage>
        <taxon>Bacteria</taxon>
        <taxon>Pseudomonadati</taxon>
        <taxon>Bacteroidota</taxon>
        <taxon>Bacteroidia</taxon>
        <taxon>Bacteroidales</taxon>
        <taxon>Prevotellaceae</taxon>
        <taxon>Xylanibacter</taxon>
    </lineage>
</organism>
<keyword evidence="2" id="KW-0812">Transmembrane</keyword>
<dbReference type="RefSeq" id="WP_073209759.1">
    <property type="nucleotide sequence ID" value="NZ_FRBD01000017.1"/>
</dbReference>
<sequence length="223" mass="25733">MKCAVCGKEFGNGANCKNCGTDRVTGLGNYRGYDVPSNSSKTVGSYSSRRENPHQIVDNEPKIVKVNSMICHACGEIIPADSKFCPHCSTNLYVTCPKCGHEYSSQYPACSKCGTNRQKYEKEQARIRWAKIDEENKRKREQEKARKQHEEWLKTPEGQAEQRRKDEEVRRIQEERRRRRKEQEEEWARAAKQGNLQTNIAYLIVFGPILIMIILAIVLFFSK</sequence>
<keyword evidence="2" id="KW-1133">Transmembrane helix</keyword>
<gene>
    <name evidence="4" type="ORF">SAMN05216463_117104</name>
</gene>
<dbReference type="AlphaFoldDB" id="A0A1M6WRH9"/>
<protein>
    <submittedName>
        <fullName evidence="4">Double zinc ribbon</fullName>
    </submittedName>
</protein>
<feature type="region of interest" description="Disordered" evidence="1">
    <location>
        <begin position="136"/>
        <end position="184"/>
    </location>
</feature>
<name>A0A1M6WRH9_XYLRU</name>
<evidence type="ECO:0000313" key="5">
    <source>
        <dbReference type="Proteomes" id="UP000184130"/>
    </source>
</evidence>
<reference evidence="4 5" key="1">
    <citation type="submission" date="2016-11" db="EMBL/GenBank/DDBJ databases">
        <authorList>
            <person name="Jaros S."/>
            <person name="Januszkiewicz K."/>
            <person name="Wedrychowicz H."/>
        </authorList>
    </citation>
    <scope>NUCLEOTIDE SEQUENCE [LARGE SCALE GENOMIC DNA]</scope>
    <source>
        <strain evidence="4 5">KHT3</strain>
    </source>
</reference>
<feature type="transmembrane region" description="Helical" evidence="2">
    <location>
        <begin position="200"/>
        <end position="221"/>
    </location>
</feature>
<keyword evidence="2" id="KW-0472">Membrane</keyword>
<accession>A0A1M6WRH9</accession>
<dbReference type="Proteomes" id="UP000184130">
    <property type="component" value="Unassembled WGS sequence"/>
</dbReference>
<evidence type="ECO:0000256" key="2">
    <source>
        <dbReference type="SAM" id="Phobius"/>
    </source>
</evidence>
<dbReference type="EMBL" id="FRBD01000017">
    <property type="protein sequence ID" value="SHK96125.1"/>
    <property type="molecule type" value="Genomic_DNA"/>
</dbReference>
<dbReference type="Pfam" id="PF12773">
    <property type="entry name" value="DZR"/>
    <property type="match status" value="1"/>
</dbReference>